<dbReference type="EMBL" id="LT882681">
    <property type="protein sequence ID" value="SMY25190.1"/>
    <property type="molecule type" value="Genomic_DNA"/>
</dbReference>
<dbReference type="Gene3D" id="1.20.144.10">
    <property type="entry name" value="Phosphatidic acid phosphatase type 2/haloperoxidase"/>
    <property type="match status" value="1"/>
</dbReference>
<dbReference type="Gene3D" id="1.10.606.10">
    <property type="entry name" value="Vanadium-containing Chloroperoxidase, domain 2"/>
    <property type="match status" value="1"/>
</dbReference>
<name>A0A1Y6LP49_ZYMTR</name>
<dbReference type="Pfam" id="PF17897">
    <property type="entry name" value="VCPO_N"/>
    <property type="match status" value="1"/>
</dbReference>
<dbReference type="Proteomes" id="UP000215453">
    <property type="component" value="Chromosome 6"/>
</dbReference>
<organism evidence="2 3">
    <name type="scientific">Zymoseptoria tritici ST99CH_1A5</name>
    <dbReference type="NCBI Taxonomy" id="1276529"/>
    <lineage>
        <taxon>Eukaryota</taxon>
        <taxon>Fungi</taxon>
        <taxon>Dikarya</taxon>
        <taxon>Ascomycota</taxon>
        <taxon>Pezizomycotina</taxon>
        <taxon>Dothideomycetes</taxon>
        <taxon>Dothideomycetidae</taxon>
        <taxon>Mycosphaerellales</taxon>
        <taxon>Mycosphaerellaceae</taxon>
        <taxon>Zymoseptoria</taxon>
    </lineage>
</organism>
<dbReference type="InterPro" id="IPR041067">
    <property type="entry name" value="VCPO_N"/>
</dbReference>
<protein>
    <recommendedName>
        <fullName evidence="1">Vanadium chloroperoxidase N-terminal domain-containing protein</fullName>
    </recommendedName>
</protein>
<accession>A0A1Y6LP49</accession>
<evidence type="ECO:0000313" key="2">
    <source>
        <dbReference type="EMBL" id="SMY25190.1"/>
    </source>
</evidence>
<dbReference type="PANTHER" id="PTHR34599:SF1">
    <property type="entry name" value="PHOSPHATIDIC ACID PHOSPHATASE TYPE 2_HALOPEROXIDASE DOMAIN-CONTAINING PROTEIN"/>
    <property type="match status" value="1"/>
</dbReference>
<dbReference type="InterPro" id="IPR052559">
    <property type="entry name" value="V-haloperoxidase"/>
</dbReference>
<feature type="domain" description="Vanadium chloroperoxidase N-terminal" evidence="1">
    <location>
        <begin position="19"/>
        <end position="248"/>
    </location>
</feature>
<gene>
    <name evidence="2" type="ORF">ZT1A5_G6632</name>
</gene>
<dbReference type="PANTHER" id="PTHR34599">
    <property type="entry name" value="PEROXIDASE-RELATED"/>
    <property type="match status" value="1"/>
</dbReference>
<dbReference type="InterPro" id="IPR036938">
    <property type="entry name" value="PAP2/HPO_sf"/>
</dbReference>
<evidence type="ECO:0000313" key="3">
    <source>
        <dbReference type="Proteomes" id="UP000215453"/>
    </source>
</evidence>
<evidence type="ECO:0000259" key="1">
    <source>
        <dbReference type="Pfam" id="PF17897"/>
    </source>
</evidence>
<dbReference type="InterPro" id="IPR016119">
    <property type="entry name" value="Br/Cl_peroxidase_C"/>
</dbReference>
<dbReference type="SUPFAM" id="SSF48317">
    <property type="entry name" value="Acid phosphatase/Vanadium-dependent haloperoxidase"/>
    <property type="match status" value="1"/>
</dbReference>
<proteinExistence type="predicted"/>
<dbReference type="CDD" id="cd03398">
    <property type="entry name" value="PAP2_haloperoxidase"/>
    <property type="match status" value="1"/>
</dbReference>
<dbReference type="AlphaFoldDB" id="A0A1Y6LP49"/>
<dbReference type="GO" id="GO:0004601">
    <property type="term" value="F:peroxidase activity"/>
    <property type="evidence" value="ECO:0007669"/>
    <property type="project" value="InterPro"/>
</dbReference>
<sequence length="653" mass="70985">MAFPILPPVIEALPLNSGGPRNYKDNYIFFWNNVGLDLNRITHTNSGHQSGPPLSARYLGILHLAIHDAYLATFPYSEQSDAMEQFADDFRPFLSASAFGTVQAASNPAANAAEAKLAVAGAAITVLNKLFKAPAKRDPGVSQSTATLVSDFIDASSLAYQQAHGLSPRSSAYAFGAAIANLILDQLEIKGSEPGVDAGGYMPNSNQPYFFDDDPSHPICVRPIDPNAPERGNKIVRPYHAPSYGTSAAVSATTEDIKITDPPLVPSNPPSLETDPTAEHLKYLEALEDVRRMGGAEDLASTKRQPAQTVGAVFWAYDGVNLIGTPPRLYNQVVKQIAFDAKVGDDISSDENNAQFVRLLALVNVAMADVGVFCWRDKYKYELWRPLTGVHADPSGPVPGGSSRPTWRVLGAPATNSNEGGFKPPFPAHSSGNATFGATAFQMARLFYDQRGDSVFVQDDGKQPMQDLEQWPNRDVVNDTISYKFISDELNGVSRNLYSAYDPKLPLESQAGDVRTRVPITYNSLKEAISANEMSRVWLGVHWHFDGFAGETVYEKYTEETQNSSDGKDNNLSRPSDRKQLFKVAEDDSTVYQHVGGIDWFAAGNLGPRDGAGEYPVGGVPLGMLIADNIFDNKMQSSGPLSDLGKNVELRRN</sequence>
<reference evidence="2 3" key="1">
    <citation type="submission" date="2016-10" db="EMBL/GenBank/DDBJ databases">
        <authorList>
            <person name="Varghese N."/>
        </authorList>
    </citation>
    <scope>NUCLEOTIDE SEQUENCE [LARGE SCALE GENOMIC DNA]</scope>
</reference>